<dbReference type="PROSITE" id="PS50949">
    <property type="entry name" value="HTH_GNTR"/>
    <property type="match status" value="1"/>
</dbReference>
<evidence type="ECO:0000259" key="4">
    <source>
        <dbReference type="PROSITE" id="PS50949"/>
    </source>
</evidence>
<dbReference type="Gene3D" id="1.10.10.10">
    <property type="entry name" value="Winged helix-like DNA-binding domain superfamily/Winged helix DNA-binding domain"/>
    <property type="match status" value="1"/>
</dbReference>
<dbReference type="SMART" id="SM00345">
    <property type="entry name" value="HTH_GNTR"/>
    <property type="match status" value="1"/>
</dbReference>
<dbReference type="InterPro" id="IPR036388">
    <property type="entry name" value="WH-like_DNA-bd_sf"/>
</dbReference>
<feature type="domain" description="HTH gntR-type" evidence="4">
    <location>
        <begin position="11"/>
        <end position="79"/>
    </location>
</feature>
<evidence type="ECO:0000256" key="2">
    <source>
        <dbReference type="ARBA" id="ARBA00023125"/>
    </source>
</evidence>
<gene>
    <name evidence="5" type="ORF">KDK92_08030</name>
</gene>
<organism evidence="5 6">
    <name type="scientific">Oceanirhabdus seepicola</name>
    <dbReference type="NCBI Taxonomy" id="2828781"/>
    <lineage>
        <taxon>Bacteria</taxon>
        <taxon>Bacillati</taxon>
        <taxon>Bacillota</taxon>
        <taxon>Clostridia</taxon>
        <taxon>Eubacteriales</taxon>
        <taxon>Clostridiaceae</taxon>
        <taxon>Oceanirhabdus</taxon>
    </lineage>
</organism>
<dbReference type="InterPro" id="IPR036390">
    <property type="entry name" value="WH_DNA-bd_sf"/>
</dbReference>
<sequence length="320" mass="36689">MNIYVDKANKVPLYIQVKRQIADLISSGDIKVGSRMPTERELAKKLRISRNTISNAYKELESDGILKSYQGRGTFVVEEVIPWKNKEINNKILKFVDMALEEALSVNMDVEELLDIVKKRIEETKHAMMRMEACYVECNIEQSKMFSKQLSKHTNMNVEPLTINDLKEMNENTITKIENAKVIISTFNHVGEVQELTKGMDKEVFGVAIIPDIETIVKIARYPDKTKFAFVCISEKFMYKIKGALEMAGLDNLDIEYTNETDKKQLQDMIEGKDVVIVSPGKYKVIEEINNKKIEIIKFLYSLDDGSLKNLKAKMVDIQT</sequence>
<dbReference type="PANTHER" id="PTHR38445:SF9">
    <property type="entry name" value="HTH-TYPE TRANSCRIPTIONAL REPRESSOR YTRA"/>
    <property type="match status" value="1"/>
</dbReference>
<name>A0A9J6P006_9CLOT</name>
<evidence type="ECO:0000256" key="3">
    <source>
        <dbReference type="ARBA" id="ARBA00023163"/>
    </source>
</evidence>
<keyword evidence="3" id="KW-0804">Transcription</keyword>
<protein>
    <submittedName>
        <fullName evidence="5">GntR family transcriptional regulator</fullName>
    </submittedName>
</protein>
<accession>A0A9J6P006</accession>
<dbReference type="InterPro" id="IPR000524">
    <property type="entry name" value="Tscrpt_reg_HTH_GntR"/>
</dbReference>
<evidence type="ECO:0000256" key="1">
    <source>
        <dbReference type="ARBA" id="ARBA00023015"/>
    </source>
</evidence>
<dbReference type="GO" id="GO:0003700">
    <property type="term" value="F:DNA-binding transcription factor activity"/>
    <property type="evidence" value="ECO:0007669"/>
    <property type="project" value="InterPro"/>
</dbReference>
<dbReference type="CDD" id="cd07377">
    <property type="entry name" value="WHTH_GntR"/>
    <property type="match status" value="1"/>
</dbReference>
<dbReference type="GO" id="GO:0003677">
    <property type="term" value="F:DNA binding"/>
    <property type="evidence" value="ECO:0007669"/>
    <property type="project" value="UniProtKB-KW"/>
</dbReference>
<evidence type="ECO:0000313" key="5">
    <source>
        <dbReference type="EMBL" id="MCM1989684.1"/>
    </source>
</evidence>
<dbReference type="PANTHER" id="PTHR38445">
    <property type="entry name" value="HTH-TYPE TRANSCRIPTIONAL REPRESSOR YTRA"/>
    <property type="match status" value="1"/>
</dbReference>
<dbReference type="EMBL" id="JAGSOJ010000002">
    <property type="protein sequence ID" value="MCM1989684.1"/>
    <property type="molecule type" value="Genomic_DNA"/>
</dbReference>
<dbReference type="AlphaFoldDB" id="A0A9J6P006"/>
<reference evidence="5" key="2">
    <citation type="submission" date="2021-04" db="EMBL/GenBank/DDBJ databases">
        <authorList>
            <person name="Dong X."/>
        </authorList>
    </citation>
    <scope>NUCLEOTIDE SEQUENCE</scope>
    <source>
        <strain evidence="5">ZWT</strain>
    </source>
</reference>
<dbReference type="PRINTS" id="PR00035">
    <property type="entry name" value="HTHGNTR"/>
</dbReference>
<keyword evidence="1" id="KW-0805">Transcription regulation</keyword>
<dbReference type="Proteomes" id="UP001056429">
    <property type="component" value="Unassembled WGS sequence"/>
</dbReference>
<dbReference type="Pfam" id="PF00392">
    <property type="entry name" value="GntR"/>
    <property type="match status" value="1"/>
</dbReference>
<reference evidence="5" key="1">
    <citation type="journal article" date="2021" name="mSystems">
        <title>Bacteria and Archaea Synergistically Convert Glycine Betaine to Biogenic Methane in the Formosa Cold Seep of the South China Sea.</title>
        <authorList>
            <person name="Li L."/>
            <person name="Zhang W."/>
            <person name="Zhang S."/>
            <person name="Song L."/>
            <person name="Sun Q."/>
            <person name="Zhang H."/>
            <person name="Xiang H."/>
            <person name="Dong X."/>
        </authorList>
    </citation>
    <scope>NUCLEOTIDE SEQUENCE</scope>
    <source>
        <strain evidence="5">ZWT</strain>
    </source>
</reference>
<dbReference type="SUPFAM" id="SSF46785">
    <property type="entry name" value="Winged helix' DNA-binding domain"/>
    <property type="match status" value="1"/>
</dbReference>
<keyword evidence="6" id="KW-1185">Reference proteome</keyword>
<proteinExistence type="predicted"/>
<evidence type="ECO:0000313" key="6">
    <source>
        <dbReference type="Proteomes" id="UP001056429"/>
    </source>
</evidence>
<comment type="caution">
    <text evidence="5">The sequence shown here is derived from an EMBL/GenBank/DDBJ whole genome shotgun (WGS) entry which is preliminary data.</text>
</comment>
<keyword evidence="2" id="KW-0238">DNA-binding</keyword>